<dbReference type="EMBL" id="SHMQ01000001">
    <property type="protein sequence ID" value="RZV40537.1"/>
    <property type="molecule type" value="Genomic_DNA"/>
</dbReference>
<proteinExistence type="predicted"/>
<evidence type="ECO:0000313" key="1">
    <source>
        <dbReference type="EMBL" id="RZV40537.1"/>
    </source>
</evidence>
<protein>
    <submittedName>
        <fullName evidence="1">Uncharacterized protein</fullName>
    </submittedName>
</protein>
<reference evidence="1 2" key="1">
    <citation type="submission" date="2019-01" db="EMBL/GenBank/DDBJ databases">
        <title>Insights into ecological role of a new deltaproteobacterial order Candidatus Sinidesulfobacterales (Sva0485) by metagenomics and metatranscriptomics.</title>
        <authorList>
            <person name="Tan S."/>
            <person name="Liu J."/>
            <person name="Fang Y."/>
            <person name="Hedlund B."/>
            <person name="Lian Z.-H."/>
            <person name="Huang L.-Y."/>
            <person name="Li J.-T."/>
            <person name="Huang L.-N."/>
            <person name="Li W.-J."/>
            <person name="Jiang H.-C."/>
            <person name="Dong H.-L."/>
            <person name="Shu W.-S."/>
        </authorList>
    </citation>
    <scope>NUCLEOTIDE SEQUENCE [LARGE SCALE GENOMIC DNA]</scope>
    <source>
        <strain evidence="1">AP4</strain>
    </source>
</reference>
<accession>A0A520XH55</accession>
<sequence>MPYKADTVAFSGLLQWEAVEKLIEDVKNSGSQWHYVYTQTDDEKGEMDAGAAAGFLKERMDEIKNLDKICGWFYVHTKDEPSIIKIYHPRMSGGGCSLTTPPPWIIVSKEKPEDIANLESYKPVIKPAKKGLFKRIF</sequence>
<evidence type="ECO:0000313" key="2">
    <source>
        <dbReference type="Proteomes" id="UP000322454"/>
    </source>
</evidence>
<organism evidence="1 2">
    <name type="scientific">Candidatus Acidulodesulfobacterium acidiphilum</name>
    <dbReference type="NCBI Taxonomy" id="2597224"/>
    <lineage>
        <taxon>Bacteria</taxon>
        <taxon>Deltaproteobacteria</taxon>
        <taxon>Candidatus Acidulodesulfobacterales</taxon>
        <taxon>Candidatus Acidulodesulfobacterium</taxon>
    </lineage>
</organism>
<name>A0A520XH55_9DELT</name>
<dbReference type="Proteomes" id="UP000322454">
    <property type="component" value="Unassembled WGS sequence"/>
</dbReference>
<comment type="caution">
    <text evidence="1">The sequence shown here is derived from an EMBL/GenBank/DDBJ whole genome shotgun (WGS) entry which is preliminary data.</text>
</comment>
<dbReference type="AlphaFoldDB" id="A0A520XH55"/>
<gene>
    <name evidence="1" type="ORF">EVJ48_01050</name>
</gene>